<evidence type="ECO:0000313" key="3">
    <source>
        <dbReference type="Proteomes" id="UP001595765"/>
    </source>
</evidence>
<evidence type="ECO:0000313" key="2">
    <source>
        <dbReference type="EMBL" id="MFC4034243.1"/>
    </source>
</evidence>
<sequence length="420" mass="45807">MPPELNPALPLHPDAAPVRLHSPAFQRDPAGLYAMLRRVHGSVAPVLLDADLPAWLVLGYREVHYVTGNPELFARDSRRWHSWDRVPHDWPLLPFVAHNASVLFTEGAEHRRRAGAISDVLGAVDSFELRFEAERAADAAVDSFAGAGRAELMADYAGQVPLRVLAGLFGLRDDETAELERDTVTVLGDGPEAGMAYARIRGTMELLLERRRHRPGADLPSRLLAHPARLTDEEIVQDLIAIMATGQQPTANWIGNTLRLMLTDDRFAVSLSGGRRSVGQALTEVLWMDTPTQNFIGRWATRDTQLAGRYIRAGDLLVLGLAAANTDPQVCPVAPPGRVSARGTAATGGNQAHLSFSHGEHRCPAPAPEIAEVIATAAIEVLLDRLPDLRLARPVEDLSWRPSVWLRGPAALPVEFTPLI</sequence>
<dbReference type="PRINTS" id="PR00359">
    <property type="entry name" value="BP450"/>
</dbReference>
<accession>A0ABV8HTD6</accession>
<dbReference type="PANTHER" id="PTHR46696:SF1">
    <property type="entry name" value="CYTOCHROME P450 YJIB-RELATED"/>
    <property type="match status" value="1"/>
</dbReference>
<gene>
    <name evidence="2" type="ORF">ACFO3J_22600</name>
</gene>
<keyword evidence="3" id="KW-1185">Reference proteome</keyword>
<comment type="similarity">
    <text evidence="1">Belongs to the cytochrome P450 family.</text>
</comment>
<organism evidence="2 3">
    <name type="scientific">Streptomyces polygonati</name>
    <dbReference type="NCBI Taxonomy" id="1617087"/>
    <lineage>
        <taxon>Bacteria</taxon>
        <taxon>Bacillati</taxon>
        <taxon>Actinomycetota</taxon>
        <taxon>Actinomycetes</taxon>
        <taxon>Kitasatosporales</taxon>
        <taxon>Streptomycetaceae</taxon>
        <taxon>Streptomyces</taxon>
    </lineage>
</organism>
<reference evidence="3" key="1">
    <citation type="journal article" date="2019" name="Int. J. Syst. Evol. Microbiol.">
        <title>The Global Catalogue of Microorganisms (GCM) 10K type strain sequencing project: providing services to taxonomists for standard genome sequencing and annotation.</title>
        <authorList>
            <consortium name="The Broad Institute Genomics Platform"/>
            <consortium name="The Broad Institute Genome Sequencing Center for Infectious Disease"/>
            <person name="Wu L."/>
            <person name="Ma J."/>
        </authorList>
    </citation>
    <scope>NUCLEOTIDE SEQUENCE [LARGE SCALE GENOMIC DNA]</scope>
    <source>
        <strain evidence="3">CGMCC 4.7237</strain>
    </source>
</reference>
<evidence type="ECO:0000256" key="1">
    <source>
        <dbReference type="ARBA" id="ARBA00010617"/>
    </source>
</evidence>
<protein>
    <submittedName>
        <fullName evidence="2">Cytochrome P450</fullName>
    </submittedName>
</protein>
<dbReference type="EMBL" id="JBHSBB010000014">
    <property type="protein sequence ID" value="MFC4034243.1"/>
    <property type="molecule type" value="Genomic_DNA"/>
</dbReference>
<dbReference type="RefSeq" id="WP_386433038.1">
    <property type="nucleotide sequence ID" value="NZ_JBHSBB010000014.1"/>
</dbReference>
<dbReference type="CDD" id="cd20623">
    <property type="entry name" value="CYP_unk"/>
    <property type="match status" value="1"/>
</dbReference>
<dbReference type="SUPFAM" id="SSF48264">
    <property type="entry name" value="Cytochrome P450"/>
    <property type="match status" value="1"/>
</dbReference>
<dbReference type="Gene3D" id="1.10.630.10">
    <property type="entry name" value="Cytochrome P450"/>
    <property type="match status" value="1"/>
</dbReference>
<comment type="caution">
    <text evidence="2">The sequence shown here is derived from an EMBL/GenBank/DDBJ whole genome shotgun (WGS) entry which is preliminary data.</text>
</comment>
<dbReference type="Proteomes" id="UP001595765">
    <property type="component" value="Unassembled WGS sequence"/>
</dbReference>
<dbReference type="InterPro" id="IPR036396">
    <property type="entry name" value="Cyt_P450_sf"/>
</dbReference>
<dbReference type="InterPro" id="IPR002397">
    <property type="entry name" value="Cyt_P450_B"/>
</dbReference>
<dbReference type="PANTHER" id="PTHR46696">
    <property type="entry name" value="P450, PUTATIVE (EUROFUNG)-RELATED"/>
    <property type="match status" value="1"/>
</dbReference>
<proteinExistence type="inferred from homology"/>
<name>A0ABV8HTD6_9ACTN</name>